<feature type="transmembrane region" description="Helical" evidence="5">
    <location>
        <begin position="33"/>
        <end position="52"/>
    </location>
</feature>
<dbReference type="PRINTS" id="PR01434">
    <property type="entry name" value="NADHDHGNASE5"/>
</dbReference>
<evidence type="ECO:0000256" key="4">
    <source>
        <dbReference type="ARBA" id="ARBA00023136"/>
    </source>
</evidence>
<feature type="transmembrane region" description="Helical" evidence="5">
    <location>
        <begin position="163"/>
        <end position="184"/>
    </location>
</feature>
<name>Q979M9_THEVO</name>
<dbReference type="GO" id="GO:0016020">
    <property type="term" value="C:membrane"/>
    <property type="evidence" value="ECO:0007669"/>
    <property type="project" value="UniProtKB-SubCell"/>
</dbReference>
<evidence type="ECO:0000313" key="9">
    <source>
        <dbReference type="Proteomes" id="UP000001017"/>
    </source>
</evidence>
<dbReference type="HOGENOM" id="CLU_007100_0_0_2"/>
<dbReference type="eggNOG" id="arCOG01539">
    <property type="taxonomic scope" value="Archaea"/>
</dbReference>
<dbReference type="InterPro" id="IPR001516">
    <property type="entry name" value="Proton_antipo_N"/>
</dbReference>
<keyword evidence="9" id="KW-1185">Reference proteome</keyword>
<feature type="transmembrane region" description="Helical" evidence="5">
    <location>
        <begin position="6"/>
        <end position="26"/>
    </location>
</feature>
<feature type="transmembrane region" description="Helical" evidence="5">
    <location>
        <begin position="130"/>
        <end position="151"/>
    </location>
</feature>
<keyword evidence="4 5" id="KW-0472">Membrane</keyword>
<dbReference type="Pfam" id="PF00361">
    <property type="entry name" value="Proton_antipo_M"/>
    <property type="match status" value="1"/>
</dbReference>
<evidence type="ECO:0000313" key="8">
    <source>
        <dbReference type="EMBL" id="BAB60273.1"/>
    </source>
</evidence>
<dbReference type="KEGG" id="tvo:TVG1161017"/>
<dbReference type="STRING" id="273116.gene:9381930"/>
<evidence type="ECO:0000256" key="1">
    <source>
        <dbReference type="ARBA" id="ARBA00004141"/>
    </source>
</evidence>
<feature type="domain" description="NADH-Ubiquinone oxidoreductase (complex I) chain 5 N-terminal" evidence="7">
    <location>
        <begin position="65"/>
        <end position="109"/>
    </location>
</feature>
<evidence type="ECO:0000259" key="7">
    <source>
        <dbReference type="Pfam" id="PF00662"/>
    </source>
</evidence>
<evidence type="ECO:0000256" key="2">
    <source>
        <dbReference type="ARBA" id="ARBA00022692"/>
    </source>
</evidence>
<dbReference type="PhylomeDB" id="Q979M9"/>
<dbReference type="GO" id="GO:0008137">
    <property type="term" value="F:NADH dehydrogenase (ubiquinone) activity"/>
    <property type="evidence" value="ECO:0007669"/>
    <property type="project" value="InterPro"/>
</dbReference>
<gene>
    <name evidence="8" type="ORF">TVG1161017</name>
</gene>
<dbReference type="Pfam" id="PF00662">
    <property type="entry name" value="Proton_antipo_N"/>
    <property type="match status" value="1"/>
</dbReference>
<feature type="transmembrane region" description="Helical" evidence="5">
    <location>
        <begin position="72"/>
        <end position="95"/>
    </location>
</feature>
<keyword evidence="2 5" id="KW-0812">Transmembrane</keyword>
<dbReference type="Proteomes" id="UP000001017">
    <property type="component" value="Chromosome"/>
</dbReference>
<dbReference type="PANTHER" id="PTHR42829:SF2">
    <property type="entry name" value="NADH-UBIQUINONE OXIDOREDUCTASE CHAIN 5"/>
    <property type="match status" value="1"/>
</dbReference>
<feature type="transmembrane region" description="Helical" evidence="5">
    <location>
        <begin position="204"/>
        <end position="226"/>
    </location>
</feature>
<sequence>MFVYGWMIFIAPLLGFVFSLVIGKFYRKWSGAVASFFIFLALVFAILSYFQVLKGPIYNSYHWFYNIDYGIYIDNLAITMAIMVSFVSLMIHLFAIYYMKDDPNKHVYFAETSLFTAGMLGLVISSNLVLLFLFWELVGLCSYLLIGFWFFKPNATAAAKKAFIVTRVGDLSFIIGMSILYYSLVNVTGDPLSIPYLISHASLIASQIGKVRLGIIAIFILGAAIGKSAQFPLHVWIPDAMEGPTTVSALIHAATMVTAGVYLVARLYQVFLYAAPFAMYAVAIIGSFTALYAGILGLVVNDVKRILAYSTISQLGYRLIYCTLCRHPWPGG</sequence>
<keyword evidence="3 5" id="KW-1133">Transmembrane helix</keyword>
<dbReference type="GO" id="GO:0003954">
    <property type="term" value="F:NADH dehydrogenase activity"/>
    <property type="evidence" value="ECO:0007669"/>
    <property type="project" value="TreeGrafter"/>
</dbReference>
<dbReference type="AlphaFoldDB" id="Q979M9"/>
<reference evidence="8 9" key="1">
    <citation type="journal article" date="1999" name="Proc. Jpn. Acad.">
        <title>Determination of the complete genomic DNA sequence of Thermoplasma volvanium GSS1.</title>
        <authorList>
            <person name="Kawashima T."/>
            <person name="Yamamoto Y."/>
            <person name="Aramaki H."/>
            <person name="Nunoshiba T."/>
            <person name="Kawamoto T."/>
            <person name="Watanabe K."/>
            <person name="Yamazaki M."/>
            <person name="Kanehori K."/>
            <person name="Amano N."/>
            <person name="Ohya Y."/>
            <person name="Makino K."/>
            <person name="Suzuki M."/>
        </authorList>
    </citation>
    <scope>NUCLEOTIDE SEQUENCE [LARGE SCALE GENOMIC DNA]</scope>
    <source>
        <strain evidence="9">ATCC 51530 / DSM 4299 / JCM 9571 / NBRC 15438 / GSS1</strain>
    </source>
</reference>
<evidence type="ECO:0000256" key="5">
    <source>
        <dbReference type="SAM" id="Phobius"/>
    </source>
</evidence>
<dbReference type="GO" id="GO:0042773">
    <property type="term" value="P:ATP synthesis coupled electron transport"/>
    <property type="evidence" value="ECO:0007669"/>
    <property type="project" value="InterPro"/>
</dbReference>
<reference evidence="8 9" key="2">
    <citation type="journal article" date="2000" name="Proc. Natl. Acad. Sci. U.S.A.">
        <title>Archaeal adaptation to higher temperatures revealed by genomic sequence of Thermoplasma volcanium.</title>
        <authorList>
            <person name="Kawashima T."/>
            <person name="Amano N."/>
            <person name="Koike H."/>
            <person name="Makino S."/>
            <person name="Higuchi S."/>
            <person name="Kawashima-Ohya Y."/>
            <person name="Watanabe K."/>
            <person name="Yamazaki M."/>
            <person name="Kanehori K."/>
            <person name="Kawamoto T."/>
            <person name="Nunoshiba T."/>
            <person name="Yamamoto Y."/>
            <person name="Aramaki H."/>
            <person name="Makino K."/>
            <person name="Suzuki M."/>
        </authorList>
    </citation>
    <scope>NUCLEOTIDE SEQUENCE [LARGE SCALE GENOMIC DNA]</scope>
    <source>
        <strain evidence="9">ATCC 51530 / DSM 4299 / JCM 9571 / NBRC 15438 / GSS1</strain>
    </source>
</reference>
<evidence type="ECO:0000259" key="6">
    <source>
        <dbReference type="Pfam" id="PF00361"/>
    </source>
</evidence>
<dbReference type="InterPro" id="IPR001750">
    <property type="entry name" value="ND/Mrp_TM"/>
</dbReference>
<feature type="transmembrane region" description="Helical" evidence="5">
    <location>
        <begin position="107"/>
        <end position="124"/>
    </location>
</feature>
<evidence type="ECO:0000256" key="3">
    <source>
        <dbReference type="ARBA" id="ARBA00022989"/>
    </source>
</evidence>
<dbReference type="InterPro" id="IPR003945">
    <property type="entry name" value="NU5C-like"/>
</dbReference>
<comment type="subcellular location">
    <subcellularLocation>
        <location evidence="1">Membrane</location>
        <topology evidence="1">Multi-pass membrane protein</topology>
    </subcellularLocation>
</comment>
<dbReference type="PaxDb" id="273116-14325369"/>
<feature type="transmembrane region" description="Helical" evidence="5">
    <location>
        <begin position="247"/>
        <end position="265"/>
    </location>
</feature>
<dbReference type="PANTHER" id="PTHR42829">
    <property type="entry name" value="NADH-UBIQUINONE OXIDOREDUCTASE CHAIN 5"/>
    <property type="match status" value="1"/>
</dbReference>
<protein>
    <submittedName>
        <fullName evidence="8">NADH dehydrogenase I chain I</fullName>
    </submittedName>
</protein>
<feature type="domain" description="NADH:quinone oxidoreductase/Mrp antiporter transmembrane" evidence="6">
    <location>
        <begin position="125"/>
        <end position="323"/>
    </location>
</feature>
<dbReference type="RefSeq" id="WP_010917365.1">
    <property type="nucleotide sequence ID" value="NC_002689.2"/>
</dbReference>
<proteinExistence type="predicted"/>
<dbReference type="GeneID" id="71201328"/>
<accession>Q979M9</accession>
<dbReference type="GO" id="GO:0015990">
    <property type="term" value="P:electron transport coupled proton transport"/>
    <property type="evidence" value="ECO:0007669"/>
    <property type="project" value="TreeGrafter"/>
</dbReference>
<dbReference type="EMBL" id="BA000011">
    <property type="protein sequence ID" value="BAB60273.1"/>
    <property type="molecule type" value="Genomic_DNA"/>
</dbReference>
<organism evidence="8 9">
    <name type="scientific">Thermoplasma volcanium (strain ATCC 51530 / DSM 4299 / JCM 9571 / NBRC 15438 / GSS1)</name>
    <dbReference type="NCBI Taxonomy" id="273116"/>
    <lineage>
        <taxon>Archaea</taxon>
        <taxon>Methanobacteriati</taxon>
        <taxon>Thermoplasmatota</taxon>
        <taxon>Thermoplasmata</taxon>
        <taxon>Thermoplasmatales</taxon>
        <taxon>Thermoplasmataceae</taxon>
        <taxon>Thermoplasma</taxon>
    </lineage>
</organism>
<feature type="transmembrane region" description="Helical" evidence="5">
    <location>
        <begin position="277"/>
        <end position="300"/>
    </location>
</feature>